<keyword evidence="5" id="KW-0812">Transmembrane</keyword>
<evidence type="ECO:0000256" key="4">
    <source>
        <dbReference type="ARBA" id="ARBA00023163"/>
    </source>
</evidence>
<name>A0A225MG28_9BURK</name>
<gene>
    <name evidence="7" type="ORF">CEY11_11175</name>
</gene>
<dbReference type="InterPro" id="IPR050950">
    <property type="entry name" value="HTH-type_LysR_regulators"/>
</dbReference>
<dbReference type="OrthoDB" id="8707631at2"/>
<comment type="similarity">
    <text evidence="1">Belongs to the LysR transcriptional regulatory family.</text>
</comment>
<dbReference type="InterPro" id="IPR036390">
    <property type="entry name" value="WH_DNA-bd_sf"/>
</dbReference>
<reference evidence="8" key="1">
    <citation type="submission" date="2017-06" db="EMBL/GenBank/DDBJ databases">
        <title>Herbaspirillum phytohormonus sp. nov., isolated from the root nodule of Robinia pseudoacacia in lead-zinc mine.</title>
        <authorList>
            <person name="Fan M."/>
            <person name="Lin Y."/>
        </authorList>
    </citation>
    <scope>NUCLEOTIDE SEQUENCE [LARGE SCALE GENOMIC DNA]</scope>
    <source>
        <strain evidence="8">SC-089</strain>
    </source>
</reference>
<keyword evidence="5" id="KW-1133">Transmembrane helix</keyword>
<dbReference type="PANTHER" id="PTHR30419">
    <property type="entry name" value="HTH-TYPE TRANSCRIPTIONAL REGULATOR YBHD"/>
    <property type="match status" value="1"/>
</dbReference>
<dbReference type="Proteomes" id="UP000214603">
    <property type="component" value="Unassembled WGS sequence"/>
</dbReference>
<keyword evidence="3" id="KW-0238">DNA-binding</keyword>
<dbReference type="InterPro" id="IPR036388">
    <property type="entry name" value="WH-like_DNA-bd_sf"/>
</dbReference>
<dbReference type="GO" id="GO:0003700">
    <property type="term" value="F:DNA-binding transcription factor activity"/>
    <property type="evidence" value="ECO:0007669"/>
    <property type="project" value="InterPro"/>
</dbReference>
<dbReference type="Pfam" id="PF00126">
    <property type="entry name" value="HTH_1"/>
    <property type="match status" value="1"/>
</dbReference>
<dbReference type="SUPFAM" id="SSF53850">
    <property type="entry name" value="Periplasmic binding protein-like II"/>
    <property type="match status" value="1"/>
</dbReference>
<evidence type="ECO:0000256" key="5">
    <source>
        <dbReference type="SAM" id="Phobius"/>
    </source>
</evidence>
<accession>A0A225MG28</accession>
<dbReference type="Gene3D" id="3.40.190.10">
    <property type="entry name" value="Periplasmic binding protein-like II"/>
    <property type="match status" value="2"/>
</dbReference>
<proteinExistence type="inferred from homology"/>
<dbReference type="EMBL" id="NJIH01000006">
    <property type="protein sequence ID" value="OWT60215.1"/>
    <property type="molecule type" value="Genomic_DNA"/>
</dbReference>
<dbReference type="Pfam" id="PF03466">
    <property type="entry name" value="LysR_substrate"/>
    <property type="match status" value="1"/>
</dbReference>
<dbReference type="AlphaFoldDB" id="A0A225MG28"/>
<feature type="transmembrane region" description="Helical" evidence="5">
    <location>
        <begin position="92"/>
        <end position="112"/>
    </location>
</feature>
<keyword evidence="5" id="KW-0472">Membrane</keyword>
<evidence type="ECO:0000256" key="3">
    <source>
        <dbReference type="ARBA" id="ARBA00023125"/>
    </source>
</evidence>
<evidence type="ECO:0000256" key="1">
    <source>
        <dbReference type="ARBA" id="ARBA00009437"/>
    </source>
</evidence>
<feature type="domain" description="HTH lysR-type" evidence="6">
    <location>
        <begin position="1"/>
        <end position="59"/>
    </location>
</feature>
<dbReference type="RefSeq" id="WP_088603472.1">
    <property type="nucleotide sequence ID" value="NZ_NJIH01000006.1"/>
</dbReference>
<dbReference type="Gene3D" id="1.10.10.10">
    <property type="entry name" value="Winged helix-like DNA-binding domain superfamily/Winged helix DNA-binding domain"/>
    <property type="match status" value="1"/>
</dbReference>
<keyword evidence="8" id="KW-1185">Reference proteome</keyword>
<protein>
    <submittedName>
        <fullName evidence="7">LysR family transcriptional regulator</fullName>
    </submittedName>
</protein>
<dbReference type="InterPro" id="IPR005119">
    <property type="entry name" value="LysR_subst-bd"/>
</dbReference>
<comment type="caution">
    <text evidence="7">The sequence shown here is derived from an EMBL/GenBank/DDBJ whole genome shotgun (WGS) entry which is preliminary data.</text>
</comment>
<dbReference type="SUPFAM" id="SSF46785">
    <property type="entry name" value="Winged helix' DNA-binding domain"/>
    <property type="match status" value="1"/>
</dbReference>
<keyword evidence="2" id="KW-0805">Transcription regulation</keyword>
<evidence type="ECO:0000259" key="6">
    <source>
        <dbReference type="PROSITE" id="PS50931"/>
    </source>
</evidence>
<sequence length="316" mass="34668">MSSIRTLKTFLAVARHGTFAAAGKQIGLTPAAVGLQIRALEDALNCQLFDRSARAVILNSSGRALVPEIEDIVRHFESLAAQTSLDSMSGTIIIGALVSVLMGAFADALWTVRQRHAKLDVRLFAGLSSDFTLRVEQGELDAAIVTQSPFPLSANLLWTPLYSEPMILIVPRRPHFALPSSQAMDILADAPFMRFDRNTWTGNLIQDVLERLGIQVRDSMELNSVEAIIELVRHGFGISIVPQLANVAWQEDRELQVIPLPTTDIERHIGLLERASHSRTAFTDAIKLYFNQVSESGCAPGMQSPAPVCPPVRHPF</sequence>
<dbReference type="PROSITE" id="PS50931">
    <property type="entry name" value="HTH_LYSR"/>
    <property type="match status" value="1"/>
</dbReference>
<dbReference type="PANTHER" id="PTHR30419:SF8">
    <property type="entry name" value="NITROGEN ASSIMILATION TRANSCRIPTIONAL ACTIVATOR-RELATED"/>
    <property type="match status" value="1"/>
</dbReference>
<evidence type="ECO:0000313" key="7">
    <source>
        <dbReference type="EMBL" id="OWT60215.1"/>
    </source>
</evidence>
<organism evidence="7 8">
    <name type="scientific">Candidimonas nitroreducens</name>
    <dbReference type="NCBI Taxonomy" id="683354"/>
    <lineage>
        <taxon>Bacteria</taxon>
        <taxon>Pseudomonadati</taxon>
        <taxon>Pseudomonadota</taxon>
        <taxon>Betaproteobacteria</taxon>
        <taxon>Burkholderiales</taxon>
        <taxon>Alcaligenaceae</taxon>
        <taxon>Candidimonas</taxon>
    </lineage>
</organism>
<keyword evidence="4" id="KW-0804">Transcription</keyword>
<dbReference type="GO" id="GO:0005829">
    <property type="term" value="C:cytosol"/>
    <property type="evidence" value="ECO:0007669"/>
    <property type="project" value="TreeGrafter"/>
</dbReference>
<dbReference type="GO" id="GO:0003677">
    <property type="term" value="F:DNA binding"/>
    <property type="evidence" value="ECO:0007669"/>
    <property type="project" value="UniProtKB-KW"/>
</dbReference>
<evidence type="ECO:0000256" key="2">
    <source>
        <dbReference type="ARBA" id="ARBA00023015"/>
    </source>
</evidence>
<dbReference type="InterPro" id="IPR000847">
    <property type="entry name" value="LysR_HTH_N"/>
</dbReference>
<evidence type="ECO:0000313" key="8">
    <source>
        <dbReference type="Proteomes" id="UP000214603"/>
    </source>
</evidence>